<proteinExistence type="predicted"/>
<name>A0A510WIX8_ENTTH</name>
<protein>
    <recommendedName>
        <fullName evidence="3">Mga helix-turn-helix domain-containing protein</fullName>
    </recommendedName>
</protein>
<evidence type="ECO:0000313" key="1">
    <source>
        <dbReference type="EMBL" id="GEK37635.1"/>
    </source>
</evidence>
<reference evidence="1 2" key="1">
    <citation type="submission" date="2019-07" db="EMBL/GenBank/DDBJ databases">
        <title>Whole genome shotgun sequence of Enterococcus thailandicus NBRC 101867.</title>
        <authorList>
            <person name="Hosoyama A."/>
            <person name="Uohara A."/>
            <person name="Ohji S."/>
            <person name="Ichikawa N."/>
        </authorList>
    </citation>
    <scope>NUCLEOTIDE SEQUENCE [LARGE SCALE GENOMIC DNA]</scope>
    <source>
        <strain evidence="1 2">NBRC 101867</strain>
    </source>
</reference>
<gene>
    <name evidence="1" type="ORF">ETH01_19220</name>
</gene>
<organism evidence="1 2">
    <name type="scientific">Enterococcus thailandicus</name>
    <dbReference type="NCBI Taxonomy" id="417368"/>
    <lineage>
        <taxon>Bacteria</taxon>
        <taxon>Bacillati</taxon>
        <taxon>Bacillota</taxon>
        <taxon>Bacilli</taxon>
        <taxon>Lactobacillales</taxon>
        <taxon>Enterococcaceae</taxon>
        <taxon>Enterococcus</taxon>
    </lineage>
</organism>
<dbReference type="Proteomes" id="UP000321361">
    <property type="component" value="Unassembled WGS sequence"/>
</dbReference>
<evidence type="ECO:0000313" key="2">
    <source>
        <dbReference type="Proteomes" id="UP000321361"/>
    </source>
</evidence>
<accession>A0A510WIX8</accession>
<comment type="caution">
    <text evidence="1">The sequence shown here is derived from an EMBL/GenBank/DDBJ whole genome shotgun (WGS) entry which is preliminary data.</text>
</comment>
<evidence type="ECO:0008006" key="3">
    <source>
        <dbReference type="Google" id="ProtNLM"/>
    </source>
</evidence>
<sequence length="436" mass="52458">MAGPKHMKWQKLLSKNSQNLFLLMNQMKDLTWKKADLAEKLGVDVKTIDRHLRRLEVIDFPVQLIYQKKSVRLIYSLGYSEPYLLFDFLIHSASFRLLKDLILEEKYQENYDRPTQERLRKWLGEYHLSFSYKKGQIFGSERKVRYLLFSFLKDFPHFFVDDGEESFSEIFIRLLKQRKRLSSVEILGDNQTMFFELFPELLFREEQKLSVKEKNYLCIVRLSCNVITKKRWERLEQTKDYRKLTIVTEKLDSFFWLNSDFETFNKQRITQVLYQEWLRYSIGIQERLSDEEVQEYQQTLNTFPNAKEKLHQFRLAIQQALTHPSVSWGLNLLKTMQERGYLEVHPPSVKIVLLFRFDHEEARRLARILDTALRHRKRTSIHVCTRSKPPHYADLIITDHFSPLAYSKEQKTYFYHSSLGVEQLLKDLDEWISLKL</sequence>
<dbReference type="EMBL" id="BJUG01000010">
    <property type="protein sequence ID" value="GEK37635.1"/>
    <property type="molecule type" value="Genomic_DNA"/>
</dbReference>
<dbReference type="AlphaFoldDB" id="A0A510WIX8"/>